<comment type="subcellular location">
    <subcellularLocation>
        <location evidence="1">Nucleus</location>
    </subcellularLocation>
</comment>
<dbReference type="GO" id="GO:0003677">
    <property type="term" value="F:DNA binding"/>
    <property type="evidence" value="ECO:0007669"/>
    <property type="project" value="UniProtKB-KW"/>
</dbReference>
<reference evidence="9" key="1">
    <citation type="submission" date="2021-08" db="EMBL/GenBank/DDBJ databases">
        <title>WGS assembly of Ceratopteris richardii.</title>
        <authorList>
            <person name="Marchant D.B."/>
            <person name="Chen G."/>
            <person name="Jenkins J."/>
            <person name="Shu S."/>
            <person name="Leebens-Mack J."/>
            <person name="Grimwood J."/>
            <person name="Schmutz J."/>
            <person name="Soltis P."/>
            <person name="Soltis D."/>
            <person name="Chen Z.-H."/>
        </authorList>
    </citation>
    <scope>NUCLEOTIDE SEQUENCE</scope>
    <source>
        <strain evidence="9">Whitten #5841</strain>
        <tissue evidence="9">Leaf</tissue>
    </source>
</reference>
<dbReference type="InterPro" id="IPR001471">
    <property type="entry name" value="AP2/ERF_dom"/>
</dbReference>
<evidence type="ECO:0000256" key="2">
    <source>
        <dbReference type="ARBA" id="ARBA00023015"/>
    </source>
</evidence>
<dbReference type="FunFam" id="3.30.730.10:FF:000005">
    <property type="entry name" value="ethylene-responsive transcription factor RAP2-11"/>
    <property type="match status" value="1"/>
</dbReference>
<dbReference type="InterPro" id="IPR036955">
    <property type="entry name" value="AP2/ERF_dom_sf"/>
</dbReference>
<feature type="region of interest" description="Disordered" evidence="7">
    <location>
        <begin position="213"/>
        <end position="256"/>
    </location>
</feature>
<keyword evidence="4" id="KW-0804">Transcription</keyword>
<protein>
    <recommendedName>
        <fullName evidence="8">AP2/ERF domain-containing protein</fullName>
    </recommendedName>
</protein>
<feature type="compositionally biased region" description="Low complexity" evidence="7">
    <location>
        <begin position="239"/>
        <end position="251"/>
    </location>
</feature>
<dbReference type="Gene3D" id="3.30.730.10">
    <property type="entry name" value="AP2/ERF domain"/>
    <property type="match status" value="1"/>
</dbReference>
<dbReference type="Pfam" id="PF00847">
    <property type="entry name" value="AP2"/>
    <property type="match status" value="1"/>
</dbReference>
<feature type="compositionally biased region" description="Polar residues" evidence="7">
    <location>
        <begin position="213"/>
        <end position="238"/>
    </location>
</feature>
<dbReference type="PRINTS" id="PR00367">
    <property type="entry name" value="ETHRSPELEMNT"/>
</dbReference>
<evidence type="ECO:0000259" key="8">
    <source>
        <dbReference type="PROSITE" id="PS51032"/>
    </source>
</evidence>
<evidence type="ECO:0000256" key="5">
    <source>
        <dbReference type="ARBA" id="ARBA00023242"/>
    </source>
</evidence>
<feature type="domain" description="AP2/ERF" evidence="8">
    <location>
        <begin position="95"/>
        <end position="152"/>
    </location>
</feature>
<keyword evidence="5" id="KW-0539">Nucleus</keyword>
<evidence type="ECO:0000256" key="1">
    <source>
        <dbReference type="ARBA" id="ARBA00004123"/>
    </source>
</evidence>
<comment type="caution">
    <text evidence="9">The sequence shown here is derived from an EMBL/GenBank/DDBJ whole genome shotgun (WGS) entry which is preliminary data.</text>
</comment>
<proteinExistence type="inferred from homology"/>
<dbReference type="Proteomes" id="UP000825935">
    <property type="component" value="Chromosome 30"/>
</dbReference>
<dbReference type="PANTHER" id="PTHR31194:SF197">
    <property type="entry name" value="OS12G0582900 PROTEIN"/>
    <property type="match status" value="1"/>
</dbReference>
<comment type="similarity">
    <text evidence="6">Belongs to the AP2/ERF transcription factor family. ERF subfamily.</text>
</comment>
<dbReference type="SMART" id="SM00380">
    <property type="entry name" value="AP2"/>
    <property type="match status" value="1"/>
</dbReference>
<dbReference type="InterPro" id="IPR050913">
    <property type="entry name" value="AP2/ERF_ERF"/>
</dbReference>
<evidence type="ECO:0000256" key="3">
    <source>
        <dbReference type="ARBA" id="ARBA00023125"/>
    </source>
</evidence>
<organism evidence="9 10">
    <name type="scientific">Ceratopteris richardii</name>
    <name type="common">Triangle waterfern</name>
    <dbReference type="NCBI Taxonomy" id="49495"/>
    <lineage>
        <taxon>Eukaryota</taxon>
        <taxon>Viridiplantae</taxon>
        <taxon>Streptophyta</taxon>
        <taxon>Embryophyta</taxon>
        <taxon>Tracheophyta</taxon>
        <taxon>Polypodiopsida</taxon>
        <taxon>Polypodiidae</taxon>
        <taxon>Polypodiales</taxon>
        <taxon>Pteridineae</taxon>
        <taxon>Pteridaceae</taxon>
        <taxon>Parkerioideae</taxon>
        <taxon>Ceratopteris</taxon>
    </lineage>
</organism>
<accession>A0A8T2R3Y2</accession>
<evidence type="ECO:0000313" key="10">
    <source>
        <dbReference type="Proteomes" id="UP000825935"/>
    </source>
</evidence>
<feature type="region of interest" description="Disordered" evidence="7">
    <location>
        <begin position="284"/>
        <end position="306"/>
    </location>
</feature>
<feature type="compositionally biased region" description="Polar residues" evidence="7">
    <location>
        <begin position="163"/>
        <end position="174"/>
    </location>
</feature>
<feature type="region of interest" description="Disordered" evidence="7">
    <location>
        <begin position="163"/>
        <end position="183"/>
    </location>
</feature>
<dbReference type="OrthoDB" id="773121at2759"/>
<dbReference type="CDD" id="cd00018">
    <property type="entry name" value="AP2"/>
    <property type="match status" value="1"/>
</dbReference>
<dbReference type="GO" id="GO:0005634">
    <property type="term" value="C:nucleus"/>
    <property type="evidence" value="ECO:0007669"/>
    <property type="project" value="UniProtKB-SubCell"/>
</dbReference>
<dbReference type="EMBL" id="CM035435">
    <property type="protein sequence ID" value="KAH7291026.1"/>
    <property type="molecule type" value="Genomic_DNA"/>
</dbReference>
<dbReference type="PANTHER" id="PTHR31194">
    <property type="entry name" value="SHN SHINE , DNA BINDING / TRANSCRIPTION FACTOR"/>
    <property type="match status" value="1"/>
</dbReference>
<dbReference type="PROSITE" id="PS51032">
    <property type="entry name" value="AP2_ERF"/>
    <property type="match status" value="1"/>
</dbReference>
<name>A0A8T2R3Y2_CERRI</name>
<dbReference type="GO" id="GO:0003700">
    <property type="term" value="F:DNA-binding transcription factor activity"/>
    <property type="evidence" value="ECO:0007669"/>
    <property type="project" value="InterPro"/>
</dbReference>
<dbReference type="AlphaFoldDB" id="A0A8T2R3Y2"/>
<evidence type="ECO:0000256" key="4">
    <source>
        <dbReference type="ARBA" id="ARBA00023163"/>
    </source>
</evidence>
<gene>
    <name evidence="9" type="ORF">KP509_30G073800</name>
</gene>
<evidence type="ECO:0000256" key="7">
    <source>
        <dbReference type="SAM" id="MobiDB-lite"/>
    </source>
</evidence>
<dbReference type="SUPFAM" id="SSF54171">
    <property type="entry name" value="DNA-binding domain"/>
    <property type="match status" value="1"/>
</dbReference>
<sequence>MADSICVRGCVEDYDFRHGRSFDMVTGNSNSEKQVSNVLRDGDCTRQATKEGRDHEIGFANSEVIPKSAQSDVEALSTVAAFLGGIGNVRTARKRFVGVRQRPSGRWVAEIKDTTHKIRLWLGTFDTAEEAARAYDEAAWLLRGSNARTNFVRSRLPYTSESTSASVDSIPVSTSPSASPLASRISRLLRSRHGQGVSGGKRRGAATVSAFGSCSLSTPQSPQSAAQPVYSPGTTQAIPQSPLTSSSPTPTTHKELLHHTLSPSEALSSDHLCHNLEPKLNPDHSSCLQPVSKVPISQPHPLNQRRRHPHIQSYFSQPTFTSTWSFSCNESRSTSPYHRVPEFEQSPTSTIDIDTFMAFNSKTDCLGSGYEISHQPSIVSHDITSAQRSSTNHYMDRDRFEMMSVQPNSFFLGRDENLVKETSVQNEGRDQKLKAASYDPHNAQAMHKNQSSDFEDRSMDPRALFYTLMDDGHRGGNLRIVKNSSLGRNDGDHAGEMKDVRTFEDTRVRGHRSSLPTDSFILSSEDDFCEQHSLMRDLLSDGGFAANAALNFSTLPNGSLVHGFPSNCINTPSFATSASYTRTDQKVQSNDGGLSCENCNVGYPEQAIVGSSDPDEYPSSRFIPMCIPDNPDHSCNNFSHEEGQAKNLHSSEIQETFMWSSWDLAPLCTLAA</sequence>
<evidence type="ECO:0000313" key="9">
    <source>
        <dbReference type="EMBL" id="KAH7291026.1"/>
    </source>
</evidence>
<keyword evidence="2" id="KW-0805">Transcription regulation</keyword>
<evidence type="ECO:0000256" key="6">
    <source>
        <dbReference type="ARBA" id="ARBA00024343"/>
    </source>
</evidence>
<keyword evidence="3" id="KW-0238">DNA-binding</keyword>
<dbReference type="InterPro" id="IPR016177">
    <property type="entry name" value="DNA-bd_dom_sf"/>
</dbReference>
<keyword evidence="10" id="KW-1185">Reference proteome</keyword>